<protein>
    <submittedName>
        <fullName evidence="4">Uncharacterized protein</fullName>
    </submittedName>
</protein>
<feature type="region of interest" description="Disordered" evidence="1">
    <location>
        <begin position="206"/>
        <end position="227"/>
    </location>
</feature>
<dbReference type="Pfam" id="PF11800">
    <property type="entry name" value="RP-C_C"/>
    <property type="match status" value="1"/>
</dbReference>
<accession>A0A501WJW5</accession>
<evidence type="ECO:0000313" key="4">
    <source>
        <dbReference type="EMBL" id="TPE47321.1"/>
    </source>
</evidence>
<name>A0A501WJW5_9RHOB</name>
<organism evidence="4 5">
    <name type="scientific">Amaricoccus solimangrovi</name>
    <dbReference type="NCBI Taxonomy" id="2589815"/>
    <lineage>
        <taxon>Bacteria</taxon>
        <taxon>Pseudomonadati</taxon>
        <taxon>Pseudomonadota</taxon>
        <taxon>Alphaproteobacteria</taxon>
        <taxon>Rhodobacterales</taxon>
        <taxon>Paracoccaceae</taxon>
        <taxon>Amaricoccus</taxon>
    </lineage>
</organism>
<dbReference type="AlphaFoldDB" id="A0A501WJW5"/>
<feature type="domain" description="Plasmid replication protein C C-terminal" evidence="3">
    <location>
        <begin position="262"/>
        <end position="343"/>
    </location>
</feature>
<dbReference type="SUPFAM" id="SSF46785">
    <property type="entry name" value="Winged helix' DNA-binding domain"/>
    <property type="match status" value="1"/>
</dbReference>
<comment type="caution">
    <text evidence="4">The sequence shown here is derived from an EMBL/GenBank/DDBJ whole genome shotgun (WGS) entry which is preliminary data.</text>
</comment>
<evidence type="ECO:0000259" key="2">
    <source>
        <dbReference type="Pfam" id="PF03428"/>
    </source>
</evidence>
<sequence length="357" mass="38443">MPDAISGAPSSHAGRYSHKELFRLLDDAVLALGLPDGVQRTAQVLIRFIPSDAPVPVSPIRVQDLAEQRDVDPRTVRAHIRRLIALGLVEDTSLGGGHRVIHRRSGRIVALRGIDFAPMLARADALRAEAAAIRLGQEERLRLRAEISALRHRFRKSAATACARILEAFAALPRRYGHLPGAALSALRDRLIQLVAAATPIECDEAVPGASPVEPPCPKPSDQSDEYRRPDLLEEGRKLVTPDLDVGAVADTLPPAWHAELARGGPWSWTGFIATAHARSIALGVPRATWDAAVATLGRHNAALLTLAAGAEHIRCPAAWMRALVSRAGEGSLDLSANLRSLISRRIRECSGSSLRC</sequence>
<reference evidence="4 5" key="1">
    <citation type="submission" date="2019-06" db="EMBL/GenBank/DDBJ databases">
        <title>A novel bacterium of genus Amaricoccus, isolated from marine sediment.</title>
        <authorList>
            <person name="Huang H."/>
            <person name="Mo K."/>
            <person name="Hu Y."/>
        </authorList>
    </citation>
    <scope>NUCLEOTIDE SEQUENCE [LARGE SCALE GENOMIC DNA]</scope>
    <source>
        <strain evidence="4 5">HB172011</strain>
    </source>
</reference>
<gene>
    <name evidence="4" type="ORF">FJM51_20290</name>
</gene>
<dbReference type="Proteomes" id="UP000319255">
    <property type="component" value="Unassembled WGS sequence"/>
</dbReference>
<dbReference type="InterPro" id="IPR005090">
    <property type="entry name" value="RepC_N"/>
</dbReference>
<feature type="domain" description="Plasmid replication protein C N-terminal" evidence="2">
    <location>
        <begin position="16"/>
        <end position="161"/>
    </location>
</feature>
<evidence type="ECO:0000313" key="5">
    <source>
        <dbReference type="Proteomes" id="UP000319255"/>
    </source>
</evidence>
<evidence type="ECO:0000256" key="1">
    <source>
        <dbReference type="SAM" id="MobiDB-lite"/>
    </source>
</evidence>
<dbReference type="Pfam" id="PF03428">
    <property type="entry name" value="RP-C"/>
    <property type="match status" value="1"/>
</dbReference>
<dbReference type="InterPro" id="IPR036390">
    <property type="entry name" value="WH_DNA-bd_sf"/>
</dbReference>
<dbReference type="OrthoDB" id="7488837at2"/>
<keyword evidence="5" id="KW-1185">Reference proteome</keyword>
<dbReference type="EMBL" id="VFRP01000032">
    <property type="protein sequence ID" value="TPE47321.1"/>
    <property type="molecule type" value="Genomic_DNA"/>
</dbReference>
<dbReference type="RefSeq" id="WP_140455957.1">
    <property type="nucleotide sequence ID" value="NZ_VFRP01000032.1"/>
</dbReference>
<proteinExistence type="predicted"/>
<dbReference type="InterPro" id="IPR021760">
    <property type="entry name" value="RepC_C"/>
</dbReference>
<evidence type="ECO:0000259" key="3">
    <source>
        <dbReference type="Pfam" id="PF11800"/>
    </source>
</evidence>